<dbReference type="Gene3D" id="3.90.550.10">
    <property type="entry name" value="Spore Coat Polysaccharide Biosynthesis Protein SpsA, Chain A"/>
    <property type="match status" value="1"/>
</dbReference>
<evidence type="ECO:0000313" key="2">
    <source>
        <dbReference type="EMBL" id="TFE83356.1"/>
    </source>
</evidence>
<dbReference type="InterPro" id="IPR029044">
    <property type="entry name" value="Nucleotide-diphossugar_trans"/>
</dbReference>
<evidence type="ECO:0000259" key="1">
    <source>
        <dbReference type="Pfam" id="PF00535"/>
    </source>
</evidence>
<dbReference type="OrthoDB" id="183314at2"/>
<dbReference type="AlphaFoldDB" id="A0A4Y8PRI0"/>
<dbReference type="SUPFAM" id="SSF53448">
    <property type="entry name" value="Nucleotide-diphospho-sugar transferases"/>
    <property type="match status" value="1"/>
</dbReference>
<protein>
    <recommendedName>
        <fullName evidence="1">Glycosyltransferase 2-like domain-containing protein</fullName>
    </recommendedName>
</protein>
<organism evidence="2 3">
    <name type="scientific">Paenibacillus athensensis</name>
    <dbReference type="NCBI Taxonomy" id="1967502"/>
    <lineage>
        <taxon>Bacteria</taxon>
        <taxon>Bacillati</taxon>
        <taxon>Bacillota</taxon>
        <taxon>Bacilli</taxon>
        <taxon>Bacillales</taxon>
        <taxon>Paenibacillaceae</taxon>
        <taxon>Paenibacillus</taxon>
    </lineage>
</organism>
<feature type="domain" description="Glycosyltransferase 2-like" evidence="1">
    <location>
        <begin position="1"/>
        <end position="138"/>
    </location>
</feature>
<gene>
    <name evidence="2" type="ORF">B5M42_23170</name>
</gene>
<name>A0A4Y8PRI0_9BACL</name>
<dbReference type="InterPro" id="IPR001173">
    <property type="entry name" value="Glyco_trans_2-like"/>
</dbReference>
<evidence type="ECO:0000313" key="3">
    <source>
        <dbReference type="Proteomes" id="UP000298246"/>
    </source>
</evidence>
<dbReference type="Proteomes" id="UP000298246">
    <property type="component" value="Unassembled WGS sequence"/>
</dbReference>
<sequence>MVVCNEADKYLGKVLSRHREYIDEAVIIDDGSIDDSAELCRELLSGVKLHLISNERPSFDNEVLLRRQQWQATVASSPEWILNMDADEIMEPAFAAGVGELLRQAEGDVGCFRLYDMWSETHYREDEYWRAHLFYRPMLLRYRSGFTYSWREQPLHCGRFPGNIFEQPSFTSAYRVQHWGWATPHIRTGKHRRYMELDPHGQYGWREQYESILDAHPRLVAWS</sequence>
<reference evidence="2 3" key="1">
    <citation type="submission" date="2017-03" db="EMBL/GenBank/DDBJ databases">
        <title>Isolation of Levoglucosan Utilizing Bacteria.</title>
        <authorList>
            <person name="Arya A.S."/>
        </authorList>
    </citation>
    <scope>NUCLEOTIDE SEQUENCE [LARGE SCALE GENOMIC DNA]</scope>
    <source>
        <strain evidence="2 3">MEC069</strain>
    </source>
</reference>
<proteinExistence type="predicted"/>
<comment type="caution">
    <text evidence="2">The sequence shown here is derived from an EMBL/GenBank/DDBJ whole genome shotgun (WGS) entry which is preliminary data.</text>
</comment>
<dbReference type="Pfam" id="PF00535">
    <property type="entry name" value="Glycos_transf_2"/>
    <property type="match status" value="1"/>
</dbReference>
<keyword evidence="3" id="KW-1185">Reference proteome</keyword>
<accession>A0A4Y8PRI0</accession>
<dbReference type="EMBL" id="MYFO01000051">
    <property type="protein sequence ID" value="TFE83356.1"/>
    <property type="molecule type" value="Genomic_DNA"/>
</dbReference>